<proteinExistence type="predicted"/>
<evidence type="ECO:0000256" key="1">
    <source>
        <dbReference type="SAM" id="MobiDB-lite"/>
    </source>
</evidence>
<organism evidence="3 4">
    <name type="scientific">Pseudoxanthomonas helianthi</name>
    <dbReference type="NCBI Taxonomy" id="1453541"/>
    <lineage>
        <taxon>Bacteria</taxon>
        <taxon>Pseudomonadati</taxon>
        <taxon>Pseudomonadota</taxon>
        <taxon>Gammaproteobacteria</taxon>
        <taxon>Lysobacterales</taxon>
        <taxon>Lysobacteraceae</taxon>
        <taxon>Pseudoxanthomonas</taxon>
    </lineage>
</organism>
<accession>A0A941AVN1</accession>
<dbReference type="InterPro" id="IPR012334">
    <property type="entry name" value="Pectin_lyas_fold"/>
</dbReference>
<evidence type="ECO:0000313" key="3">
    <source>
        <dbReference type="EMBL" id="MBP3985875.1"/>
    </source>
</evidence>
<dbReference type="Gene3D" id="2.160.20.10">
    <property type="entry name" value="Single-stranded right-handed beta-helix, Pectin lyase-like"/>
    <property type="match status" value="1"/>
</dbReference>
<evidence type="ECO:0008006" key="5">
    <source>
        <dbReference type="Google" id="ProtNLM"/>
    </source>
</evidence>
<dbReference type="RefSeq" id="WP_210537751.1">
    <property type="nucleotide sequence ID" value="NZ_JAGKTC010000004.1"/>
</dbReference>
<reference evidence="3" key="2">
    <citation type="submission" date="2021-03" db="EMBL/GenBank/DDBJ databases">
        <authorList>
            <person name="Cao W."/>
        </authorList>
    </citation>
    <scope>NUCLEOTIDE SEQUENCE</scope>
    <source>
        <strain evidence="3">110414</strain>
    </source>
</reference>
<dbReference type="SUPFAM" id="SSF51126">
    <property type="entry name" value="Pectin lyase-like"/>
    <property type="match status" value="1"/>
</dbReference>
<keyword evidence="4" id="KW-1185">Reference proteome</keyword>
<keyword evidence="2" id="KW-0732">Signal</keyword>
<reference evidence="3" key="1">
    <citation type="journal article" date="2016" name="Int. J. Syst. Evol. Microbiol.">
        <title>Pseudoxanthomonas helianthi sp. nov., isolated from roots of Jerusalem artichoke (Helianthus tuberosus).</title>
        <authorList>
            <person name="Kittiwongwattana C."/>
            <person name="Thawai C."/>
        </authorList>
    </citation>
    <scope>NUCLEOTIDE SEQUENCE</scope>
    <source>
        <strain evidence="3">110414</strain>
    </source>
</reference>
<dbReference type="InterPro" id="IPR011050">
    <property type="entry name" value="Pectin_lyase_fold/virulence"/>
</dbReference>
<sequence length="470" mass="50387">MDAVPVLGLSNAAVAARGKFAALAGFVAMALAGHAAAATYTVGPSGRQYTQLSTLFERVDLAPGDVVVVDGNAIYRGGIVVGDDDGGDAKRPVTIRWSRTAGQQRPKLVGGVNTIKFEQSNHVVFEGFEVSGGSRSCLFSEAHDVTVRDAYVHDCPSHGILGADRNSGSFTLEYSEVARAGAGDTRHAIYMQSDETAWPGAVFRMHHNYVRDATGGVLVRVRHERAEIHYNWIEGSDLHEVELIGPDCEAQKPGWNANLRREDAELVGNVIIHDARSRSGSALRIGGDLNGRNQGRVRLVNNTILFRRAGPVTAVLVQLGQGSLEMHNNVVYQPGAGSPTIVRENAASSVRRPFCGPLGREPWSEGRKVAGSRNWVQNKATGVPREWLETLRGGDPLFVDAAHRRLRPRPGSPLLGAGNPAPVAPVAFPFPAPQALPAFEPPQGRKPALGERRPRVVPAGRIAIGALEQQ</sequence>
<comment type="caution">
    <text evidence="3">The sequence shown here is derived from an EMBL/GenBank/DDBJ whole genome shotgun (WGS) entry which is preliminary data.</text>
</comment>
<dbReference type="EMBL" id="JAGKTC010000004">
    <property type="protein sequence ID" value="MBP3985875.1"/>
    <property type="molecule type" value="Genomic_DNA"/>
</dbReference>
<protein>
    <recommendedName>
        <fullName evidence="5">Right handed beta helix domain-containing protein</fullName>
    </recommendedName>
</protein>
<gene>
    <name evidence="3" type="ORF">J5837_15820</name>
</gene>
<evidence type="ECO:0000256" key="2">
    <source>
        <dbReference type="SAM" id="SignalP"/>
    </source>
</evidence>
<feature type="signal peptide" evidence="2">
    <location>
        <begin position="1"/>
        <end position="37"/>
    </location>
</feature>
<name>A0A941AVN1_9GAMM</name>
<dbReference type="Proteomes" id="UP000673447">
    <property type="component" value="Unassembled WGS sequence"/>
</dbReference>
<feature type="chain" id="PRO_5037996195" description="Right handed beta helix domain-containing protein" evidence="2">
    <location>
        <begin position="38"/>
        <end position="470"/>
    </location>
</feature>
<dbReference type="AlphaFoldDB" id="A0A941AVN1"/>
<evidence type="ECO:0000313" key="4">
    <source>
        <dbReference type="Proteomes" id="UP000673447"/>
    </source>
</evidence>
<feature type="region of interest" description="Disordered" evidence="1">
    <location>
        <begin position="435"/>
        <end position="454"/>
    </location>
</feature>